<dbReference type="EMBL" id="AYKG01000020">
    <property type="protein sequence ID" value="ROO28609.1"/>
    <property type="molecule type" value="Genomic_DNA"/>
</dbReference>
<keyword evidence="8" id="KW-1185">Reference proteome</keyword>
<reference evidence="7 8" key="1">
    <citation type="submission" date="2013-10" db="EMBL/GenBank/DDBJ databases">
        <title>Salinisphaera japonica YTM-1 Genome Sequencing.</title>
        <authorList>
            <person name="Lai Q."/>
            <person name="Li C."/>
            <person name="Shao Z."/>
        </authorList>
    </citation>
    <scope>NUCLEOTIDE SEQUENCE [LARGE SCALE GENOMIC DNA]</scope>
    <source>
        <strain evidence="7 8">YTM-1</strain>
    </source>
</reference>
<dbReference type="EC" id="3.5.4.28" evidence="5"/>
<feature type="binding site" evidence="5">
    <location>
        <position position="314"/>
    </location>
    <ligand>
        <name>Zn(2+)</name>
        <dbReference type="ChEBI" id="CHEBI:29105"/>
    </ligand>
</feature>
<comment type="catalytic activity">
    <reaction evidence="5">
        <text>S-adenosyl-L-homocysteine + H2O + H(+) = S-inosyl-L-homocysteine + NH4(+)</text>
        <dbReference type="Rhea" id="RHEA:20716"/>
        <dbReference type="ChEBI" id="CHEBI:15377"/>
        <dbReference type="ChEBI" id="CHEBI:15378"/>
        <dbReference type="ChEBI" id="CHEBI:28938"/>
        <dbReference type="ChEBI" id="CHEBI:57856"/>
        <dbReference type="ChEBI" id="CHEBI:57985"/>
        <dbReference type="EC" id="3.5.4.28"/>
    </reaction>
</comment>
<gene>
    <name evidence="5" type="primary">mtaD</name>
    <name evidence="7" type="ORF">SAJA_07645</name>
</gene>
<feature type="binding site" evidence="5">
    <location>
        <position position="106"/>
    </location>
    <ligand>
        <name>substrate</name>
    </ligand>
</feature>
<feature type="binding site" evidence="5">
    <location>
        <position position="199"/>
    </location>
    <ligand>
        <name>substrate</name>
    </ligand>
</feature>
<feature type="binding site" evidence="5">
    <location>
        <position position="77"/>
    </location>
    <ligand>
        <name>Zn(2+)</name>
        <dbReference type="ChEBI" id="CHEBI:29105"/>
    </ligand>
</feature>
<dbReference type="InParanoid" id="A0A423PSM4"/>
<dbReference type="FunCoup" id="A0A423PSM4">
    <property type="interactions" value="411"/>
</dbReference>
<dbReference type="InterPro" id="IPR032466">
    <property type="entry name" value="Metal_Hydrolase"/>
</dbReference>
<dbReference type="CDD" id="cd01298">
    <property type="entry name" value="ATZ_TRZ_like"/>
    <property type="match status" value="1"/>
</dbReference>
<evidence type="ECO:0000259" key="6">
    <source>
        <dbReference type="Pfam" id="PF01979"/>
    </source>
</evidence>
<dbReference type="InterPro" id="IPR011059">
    <property type="entry name" value="Metal-dep_hydrolase_composite"/>
</dbReference>
<keyword evidence="4 5" id="KW-0862">Zinc</keyword>
<dbReference type="FunFam" id="3.20.20.140:FF:000014">
    <property type="entry name" value="5-methylthioadenosine/S-adenosylhomocysteine deaminase"/>
    <property type="match status" value="1"/>
</dbReference>
<feature type="binding site" evidence="5">
    <location>
        <position position="229"/>
    </location>
    <ligand>
        <name>substrate</name>
    </ligand>
</feature>
<dbReference type="InterPro" id="IPR050287">
    <property type="entry name" value="MTA/SAH_deaminase"/>
</dbReference>
<keyword evidence="2 5" id="KW-0479">Metal-binding</keyword>
<proteinExistence type="inferred from homology"/>
<comment type="similarity">
    <text evidence="1">Belongs to the metallo-dependent hydrolases superfamily. ATZ/TRZ family.</text>
</comment>
<dbReference type="SUPFAM" id="SSF51556">
    <property type="entry name" value="Metallo-dependent hydrolases"/>
    <property type="match status" value="1"/>
</dbReference>
<sequence length="447" mass="48117">MPCAGPAMTNVDTIIHARWIAPMERGAARLLEHHAVAIADGRIQALGTSAEITAGFAASEVIDRPDHLLIPGLINTHTHAAMNLMRGIANDKPLMPWLTENIWPIEAAEMTRDYVADGTDLAMAEMIRSGTTTFNDMYFFPDVVAERVDEAGLRAMLGMIVIDFPTAWASGPDEYFDKGLALHDALKRHPRIHTAFAPHAPYTVSDEPLTKIRTYADELDVRVHMHIHETAGEVSDSQDKYGKRPLARLDELGLLNDNLLAVHMTQLTSHEIARCAATGVQVLHSPESNLKLASGLCSVQGLLDAGINVALGTDSVASNNDLDMIGEMRTAAFIGKIAADDAAAVSADTALAMATINGARALGLAETTGSITAGKQADLAAVDLSALETRPLFDPIAALVYNTSREQVTDTWVAGKALMRDRGLTTLDEAELLTRADAWADRLVRYA</sequence>
<evidence type="ECO:0000256" key="2">
    <source>
        <dbReference type="ARBA" id="ARBA00022723"/>
    </source>
</evidence>
<evidence type="ECO:0000313" key="8">
    <source>
        <dbReference type="Proteomes" id="UP000285310"/>
    </source>
</evidence>
<dbReference type="GO" id="GO:0050270">
    <property type="term" value="F:S-adenosylhomocysteine deaminase activity"/>
    <property type="evidence" value="ECO:0007669"/>
    <property type="project" value="UniProtKB-UniRule"/>
</dbReference>
<evidence type="ECO:0000256" key="1">
    <source>
        <dbReference type="ARBA" id="ARBA00006745"/>
    </source>
</evidence>
<dbReference type="SUPFAM" id="SSF51338">
    <property type="entry name" value="Composite domain of metallo-dependent hydrolases"/>
    <property type="match status" value="1"/>
</dbReference>
<dbReference type="AlphaFoldDB" id="A0A423PSM4"/>
<dbReference type="HAMAP" id="MF_01281">
    <property type="entry name" value="MTA_SAH_deamin"/>
    <property type="match status" value="1"/>
</dbReference>
<dbReference type="Gene3D" id="2.30.40.10">
    <property type="entry name" value="Urease, subunit C, domain 1"/>
    <property type="match status" value="1"/>
</dbReference>
<dbReference type="EC" id="3.5.4.31" evidence="5"/>
<organism evidence="7 8">
    <name type="scientific">Salinisphaera japonica YTM-1</name>
    <dbReference type="NCBI Taxonomy" id="1209778"/>
    <lineage>
        <taxon>Bacteria</taxon>
        <taxon>Pseudomonadati</taxon>
        <taxon>Pseudomonadota</taxon>
        <taxon>Gammaproteobacteria</taxon>
        <taxon>Salinisphaerales</taxon>
        <taxon>Salinisphaeraceae</taxon>
        <taxon>Salinisphaera</taxon>
    </lineage>
</organism>
<comment type="catalytic activity">
    <reaction evidence="5">
        <text>S-methyl-5'-thioadenosine + H2O + H(+) = S-methyl-5'-thioinosine + NH4(+)</text>
        <dbReference type="Rhea" id="RHEA:25025"/>
        <dbReference type="ChEBI" id="CHEBI:15377"/>
        <dbReference type="ChEBI" id="CHEBI:15378"/>
        <dbReference type="ChEBI" id="CHEBI:17509"/>
        <dbReference type="ChEBI" id="CHEBI:28938"/>
        <dbReference type="ChEBI" id="CHEBI:48595"/>
        <dbReference type="EC" id="3.5.4.31"/>
    </reaction>
</comment>
<accession>A0A423PSM4</accession>
<dbReference type="PANTHER" id="PTHR43794:SF11">
    <property type="entry name" value="AMIDOHYDROLASE-RELATED DOMAIN-CONTAINING PROTEIN"/>
    <property type="match status" value="1"/>
</dbReference>
<evidence type="ECO:0000313" key="7">
    <source>
        <dbReference type="EMBL" id="ROO28609.1"/>
    </source>
</evidence>
<comment type="function">
    <text evidence="5">Catalyzes the deamination of 5-methylthioadenosine and S-adenosyl-L-homocysteine into 5-methylthioinosine and S-inosyl-L-homocysteine, respectively. Is also able to deaminate adenosine.</text>
</comment>
<dbReference type="Proteomes" id="UP000285310">
    <property type="component" value="Unassembled WGS sequence"/>
</dbReference>
<dbReference type="InterPro" id="IPR006680">
    <property type="entry name" value="Amidohydro-rel"/>
</dbReference>
<evidence type="ECO:0000256" key="5">
    <source>
        <dbReference type="HAMAP-Rule" id="MF_01281"/>
    </source>
</evidence>
<protein>
    <recommendedName>
        <fullName evidence="5">5-methylthioadenosine/S-adenosylhomocysteine deaminase</fullName>
        <shortName evidence="5">MTA/SAH deaminase</shortName>
        <ecNumber evidence="5">3.5.4.28</ecNumber>
        <ecNumber evidence="5">3.5.4.31</ecNumber>
    </recommendedName>
</protein>
<evidence type="ECO:0000256" key="4">
    <source>
        <dbReference type="ARBA" id="ARBA00022833"/>
    </source>
</evidence>
<keyword evidence="3 5" id="KW-0378">Hydrolase</keyword>
<comment type="cofactor">
    <cofactor evidence="5">
        <name>Zn(2+)</name>
        <dbReference type="ChEBI" id="CHEBI:29105"/>
    </cofactor>
    <text evidence="5">Binds 1 zinc ion per subunit.</text>
</comment>
<comment type="caution">
    <text evidence="5">Lacks conserved residue(s) required for the propagation of feature annotation.</text>
</comment>
<dbReference type="GO" id="GO:0046872">
    <property type="term" value="F:metal ion binding"/>
    <property type="evidence" value="ECO:0007669"/>
    <property type="project" value="UniProtKB-KW"/>
</dbReference>
<dbReference type="GO" id="GO:0090614">
    <property type="term" value="F:5'-methylthioadenosine deaminase activity"/>
    <property type="evidence" value="ECO:0007669"/>
    <property type="project" value="UniProtKB-UniRule"/>
</dbReference>
<name>A0A423PSM4_9GAMM</name>
<dbReference type="NCBIfam" id="NF006549">
    <property type="entry name" value="PRK09045.1"/>
    <property type="match status" value="1"/>
</dbReference>
<comment type="caution">
    <text evidence="7">The sequence shown here is derived from an EMBL/GenBank/DDBJ whole genome shotgun (WGS) entry which is preliminary data.</text>
</comment>
<feature type="binding site" evidence="5">
    <location>
        <position position="79"/>
    </location>
    <ligand>
        <name>Zn(2+)</name>
        <dbReference type="ChEBI" id="CHEBI:29105"/>
    </ligand>
</feature>
<dbReference type="PANTHER" id="PTHR43794">
    <property type="entry name" value="AMINOHYDROLASE SSNA-RELATED"/>
    <property type="match status" value="1"/>
</dbReference>
<evidence type="ECO:0000256" key="3">
    <source>
        <dbReference type="ARBA" id="ARBA00022801"/>
    </source>
</evidence>
<dbReference type="InterPro" id="IPR023512">
    <property type="entry name" value="Deaminase_MtaD/DadD"/>
</dbReference>
<feature type="binding site" evidence="5">
    <location>
        <position position="226"/>
    </location>
    <ligand>
        <name>Zn(2+)</name>
        <dbReference type="ChEBI" id="CHEBI:29105"/>
    </ligand>
</feature>
<comment type="similarity">
    <text evidence="5">Belongs to the metallo-dependent hydrolases superfamily. MTA/SAH deaminase family.</text>
</comment>
<feature type="binding site" evidence="5">
    <location>
        <position position="314"/>
    </location>
    <ligand>
        <name>substrate</name>
    </ligand>
</feature>
<dbReference type="Gene3D" id="3.20.20.140">
    <property type="entry name" value="Metal-dependent hydrolases"/>
    <property type="match status" value="1"/>
</dbReference>
<dbReference type="Pfam" id="PF01979">
    <property type="entry name" value="Amidohydro_1"/>
    <property type="match status" value="1"/>
</dbReference>
<feature type="domain" description="Amidohydrolase-related" evidence="6">
    <location>
        <begin position="69"/>
        <end position="417"/>
    </location>
</feature>